<feature type="chain" id="PRO_5015761535" description="Alpha/beta hydrolase" evidence="3">
    <location>
        <begin position="20"/>
        <end position="282"/>
    </location>
</feature>
<proteinExistence type="inferred from homology"/>
<feature type="signal peptide" evidence="3">
    <location>
        <begin position="1"/>
        <end position="19"/>
    </location>
</feature>
<protein>
    <recommendedName>
        <fullName evidence="6">Alpha/beta hydrolase</fullName>
    </recommendedName>
</protein>
<organism evidence="4 5">
    <name type="scientific">Sphingobacterium corticibacter</name>
    <dbReference type="NCBI Taxonomy" id="2171749"/>
    <lineage>
        <taxon>Bacteria</taxon>
        <taxon>Pseudomonadati</taxon>
        <taxon>Bacteroidota</taxon>
        <taxon>Sphingobacteriia</taxon>
        <taxon>Sphingobacteriales</taxon>
        <taxon>Sphingobacteriaceae</taxon>
        <taxon>Sphingobacterium</taxon>
    </lineage>
</organism>
<dbReference type="Pfam" id="PF00756">
    <property type="entry name" value="Esterase"/>
    <property type="match status" value="1"/>
</dbReference>
<dbReference type="PANTHER" id="PTHR40841:SF2">
    <property type="entry name" value="SIDEROPHORE-DEGRADING ESTERASE (EUROFUNG)"/>
    <property type="match status" value="1"/>
</dbReference>
<dbReference type="RefSeq" id="WP_116774353.1">
    <property type="nucleotide sequence ID" value="NZ_QDKG01000001.1"/>
</dbReference>
<reference evidence="4 5" key="1">
    <citation type="submission" date="2018-04" db="EMBL/GenBank/DDBJ databases">
        <title>Sphingobacterium cortibacter sp. nov.</title>
        <authorList>
            <person name="Li Y."/>
        </authorList>
    </citation>
    <scope>NUCLEOTIDE SEQUENCE [LARGE SCALE GENOMIC DNA]</scope>
    <source>
        <strain evidence="4 5">2c-3</strain>
    </source>
</reference>
<dbReference type="Gene3D" id="3.40.50.1820">
    <property type="entry name" value="alpha/beta hydrolase"/>
    <property type="match status" value="1"/>
</dbReference>
<comment type="caution">
    <text evidence="4">The sequence shown here is derived from an EMBL/GenBank/DDBJ whole genome shotgun (WGS) entry which is preliminary data.</text>
</comment>
<dbReference type="SUPFAM" id="SSF53474">
    <property type="entry name" value="alpha/beta-Hydrolases"/>
    <property type="match status" value="1"/>
</dbReference>
<dbReference type="InterPro" id="IPR000801">
    <property type="entry name" value="Esterase-like"/>
</dbReference>
<gene>
    <name evidence="4" type="ORF">DC487_02420</name>
</gene>
<dbReference type="PANTHER" id="PTHR40841">
    <property type="entry name" value="SIDEROPHORE TRIACETYLFUSARININE C ESTERASE"/>
    <property type="match status" value="1"/>
</dbReference>
<evidence type="ECO:0008006" key="6">
    <source>
        <dbReference type="Google" id="ProtNLM"/>
    </source>
</evidence>
<keyword evidence="2" id="KW-0378">Hydrolase</keyword>
<dbReference type="AlphaFoldDB" id="A0A2T8HMG8"/>
<evidence type="ECO:0000313" key="5">
    <source>
        <dbReference type="Proteomes" id="UP000245627"/>
    </source>
</evidence>
<dbReference type="GO" id="GO:0016788">
    <property type="term" value="F:hydrolase activity, acting on ester bonds"/>
    <property type="evidence" value="ECO:0007669"/>
    <property type="project" value="TreeGrafter"/>
</dbReference>
<accession>A0A2T8HMG8</accession>
<dbReference type="Proteomes" id="UP000245627">
    <property type="component" value="Unassembled WGS sequence"/>
</dbReference>
<name>A0A2T8HMG8_9SPHI</name>
<evidence type="ECO:0000256" key="3">
    <source>
        <dbReference type="SAM" id="SignalP"/>
    </source>
</evidence>
<dbReference type="OrthoDB" id="9784036at2"/>
<dbReference type="InterPro" id="IPR029058">
    <property type="entry name" value="AB_hydrolase_fold"/>
</dbReference>
<dbReference type="EMBL" id="QDKG01000001">
    <property type="protein sequence ID" value="PVH26492.1"/>
    <property type="molecule type" value="Genomic_DNA"/>
</dbReference>
<keyword evidence="3" id="KW-0732">Signal</keyword>
<dbReference type="InterPro" id="IPR052558">
    <property type="entry name" value="Siderophore_Hydrolase_D"/>
</dbReference>
<evidence type="ECO:0000256" key="2">
    <source>
        <dbReference type="ARBA" id="ARBA00022801"/>
    </source>
</evidence>
<evidence type="ECO:0000256" key="1">
    <source>
        <dbReference type="ARBA" id="ARBA00005622"/>
    </source>
</evidence>
<keyword evidence="5" id="KW-1185">Reference proteome</keyword>
<comment type="similarity">
    <text evidence="1">Belongs to the esterase D family.</text>
</comment>
<sequence>MKNNRLLFAVLLLTTCLLACNKNYETTEKASNLDWKTERMYSTYVKDTFDISVRYPKEFHQDSLKNYPVVVLADADLYFPLLAPMVHQYEEVGIWPPTVLVGVGYGSLQRMDSLRNRDYLYPASVPSDEISTPGGGENLYQFLTQELLPKLEKEGITNPKRILAGHSFGGYFSLYSSLKQAEQQRQDFSGFIVASPSLWYRDFYLEKRFGEHDNFGKHKIFLSIGGAEDAEWSLKPFDQLLQILEPHAAGKNVHSQVYAGLGHMDVAMVSFLQGIGLFLGSE</sequence>
<evidence type="ECO:0000313" key="4">
    <source>
        <dbReference type="EMBL" id="PVH26492.1"/>
    </source>
</evidence>